<evidence type="ECO:0000313" key="10">
    <source>
        <dbReference type="Proteomes" id="UP001210120"/>
    </source>
</evidence>
<feature type="binding site" evidence="7">
    <location>
        <position position="7"/>
    </location>
    <ligand>
        <name>Mg(2+)</name>
        <dbReference type="ChEBI" id="CHEBI:18420"/>
    </ligand>
</feature>
<proteinExistence type="inferred from homology"/>
<dbReference type="SUPFAM" id="SSF53067">
    <property type="entry name" value="Actin-like ATPase domain"/>
    <property type="match status" value="2"/>
</dbReference>
<dbReference type="PANTHER" id="PTHR21060:SF15">
    <property type="entry name" value="ACETATE KINASE-RELATED"/>
    <property type="match status" value="1"/>
</dbReference>
<evidence type="ECO:0000256" key="4">
    <source>
        <dbReference type="ARBA" id="ARBA00022741"/>
    </source>
</evidence>
<reference evidence="9" key="1">
    <citation type="submission" date="2022-12" db="EMBL/GenBank/DDBJ databases">
        <title>Genomic Characterization of Candidatus Phytoplasma sacchari in China.</title>
        <authorList>
            <person name="Zhang R.-Y."/>
        </authorList>
    </citation>
    <scope>NUCLEOTIDE SEQUENCE [LARGE SCALE GENOMIC DNA]</scope>
    <source>
        <strain evidence="9">SCWL1</strain>
    </source>
</reference>
<feature type="active site" description="Proton donor/acceptor" evidence="7">
    <location>
        <position position="146"/>
    </location>
</feature>
<evidence type="ECO:0000256" key="3">
    <source>
        <dbReference type="ARBA" id="ARBA00022723"/>
    </source>
</evidence>
<keyword evidence="5 7" id="KW-0418">Kinase</keyword>
<dbReference type="HAMAP" id="MF_00020">
    <property type="entry name" value="Acetate_kinase"/>
    <property type="match status" value="1"/>
</dbReference>
<dbReference type="Proteomes" id="UP001210120">
    <property type="component" value="Chromosome"/>
</dbReference>
<evidence type="ECO:0000256" key="2">
    <source>
        <dbReference type="ARBA" id="ARBA00022679"/>
    </source>
</evidence>
<dbReference type="Gene3D" id="3.30.420.40">
    <property type="match status" value="2"/>
</dbReference>
<dbReference type="EMBL" id="CP115156">
    <property type="protein sequence ID" value="WBL31606.1"/>
    <property type="molecule type" value="Genomic_DNA"/>
</dbReference>
<dbReference type="EC" id="2.7.2.1" evidence="7"/>
<dbReference type="CDD" id="cd24010">
    <property type="entry name" value="ASKHA_NBD_AcK_PK"/>
    <property type="match status" value="1"/>
</dbReference>
<keyword evidence="7" id="KW-0460">Magnesium</keyword>
<evidence type="ECO:0000256" key="8">
    <source>
        <dbReference type="RuleBase" id="RU003835"/>
    </source>
</evidence>
<dbReference type="GO" id="GO:0016301">
    <property type="term" value="F:kinase activity"/>
    <property type="evidence" value="ECO:0007669"/>
    <property type="project" value="UniProtKB-KW"/>
</dbReference>
<feature type="binding site" evidence="7">
    <location>
        <position position="382"/>
    </location>
    <ligand>
        <name>Mg(2+)</name>
        <dbReference type="ChEBI" id="CHEBI:18420"/>
    </ligand>
</feature>
<feature type="binding site" evidence="7">
    <location>
        <begin position="204"/>
        <end position="208"/>
    </location>
    <ligand>
        <name>ATP</name>
        <dbReference type="ChEBI" id="CHEBI:30616"/>
    </ligand>
</feature>
<name>A0ABY7M1M6_9MOLU</name>
<evidence type="ECO:0000256" key="6">
    <source>
        <dbReference type="ARBA" id="ARBA00022840"/>
    </source>
</evidence>
<feature type="binding site" evidence="7">
    <location>
        <begin position="327"/>
        <end position="331"/>
    </location>
    <ligand>
        <name>ATP</name>
        <dbReference type="ChEBI" id="CHEBI:30616"/>
    </ligand>
</feature>
<feature type="binding site" evidence="7">
    <location>
        <position position="89"/>
    </location>
    <ligand>
        <name>substrate</name>
    </ligand>
</feature>
<comment type="subcellular location">
    <subcellularLocation>
        <location evidence="7">Cytoplasm</location>
    </subcellularLocation>
</comment>
<dbReference type="PIRSF" id="PIRSF000722">
    <property type="entry name" value="Acetate_prop_kin"/>
    <property type="match status" value="1"/>
</dbReference>
<evidence type="ECO:0000256" key="1">
    <source>
        <dbReference type="ARBA" id="ARBA00008748"/>
    </source>
</evidence>
<keyword evidence="6 7" id="KW-0067">ATP-binding</keyword>
<dbReference type="InterPro" id="IPR023865">
    <property type="entry name" value="Aliphatic_acid_kinase_CS"/>
</dbReference>
<keyword evidence="3 7" id="KW-0479">Metal-binding</keyword>
<keyword evidence="7" id="KW-0963">Cytoplasm</keyword>
<evidence type="ECO:0000256" key="5">
    <source>
        <dbReference type="ARBA" id="ARBA00022777"/>
    </source>
</evidence>
<dbReference type="InterPro" id="IPR000890">
    <property type="entry name" value="Aliphatic_acid_kin_short-chain"/>
</dbReference>
<feature type="binding site" evidence="7">
    <location>
        <begin position="279"/>
        <end position="281"/>
    </location>
    <ligand>
        <name>ATP</name>
        <dbReference type="ChEBI" id="CHEBI:30616"/>
    </ligand>
</feature>
<protein>
    <recommendedName>
        <fullName evidence="7">Acetate kinase</fullName>
        <ecNumber evidence="7">2.7.2.1</ecNumber>
    </recommendedName>
    <alternativeName>
        <fullName evidence="7">Acetokinase</fullName>
    </alternativeName>
</protein>
<dbReference type="PRINTS" id="PR00471">
    <property type="entry name" value="ACETATEKNASE"/>
</dbReference>
<evidence type="ECO:0000256" key="7">
    <source>
        <dbReference type="HAMAP-Rule" id="MF_00020"/>
    </source>
</evidence>
<keyword evidence="2 7" id="KW-0808">Transferase</keyword>
<comment type="function">
    <text evidence="7">Catalyzes the formation of acetyl phosphate from acetate and ATP. Can also catalyze the reverse reaction.</text>
</comment>
<comment type="cofactor">
    <cofactor evidence="7">
        <name>Mg(2+)</name>
        <dbReference type="ChEBI" id="CHEBI:18420"/>
    </cofactor>
    <cofactor evidence="7">
        <name>Mn(2+)</name>
        <dbReference type="ChEBI" id="CHEBI:29035"/>
    </cofactor>
    <text evidence="7">Mg(2+). Can also accept Mn(2+).</text>
</comment>
<comment type="similarity">
    <text evidence="1 7 8">Belongs to the acetokinase family.</text>
</comment>
<comment type="subunit">
    <text evidence="7">Homodimer.</text>
</comment>
<feature type="binding site" evidence="7">
    <location>
        <position position="14"/>
    </location>
    <ligand>
        <name>ATP</name>
        <dbReference type="ChEBI" id="CHEBI:30616"/>
    </ligand>
</feature>
<sequence length="398" mass="45039">MKIMSVNAGSSSLKFKLLDMPTEKVFALGLVEKIGYDNAILNIFFKEDKKIEQILPIINHKQAIQLILDLLIQEKIINSLKEIEGIGHRIVQGGEIFKSSIILTEENIEKIATLNDFAPLHNPINLLNIKLFKDILPEVLQIGVFDTTFHQTIEEEVFLYATPYEWYQKYKIRKYGAHGTSYRYISERVANFFNNKNLKLIVCHAGNGVSLAAIKNGKSVDTSMGFTPLEGVPMGTRSGNIDPAIIPFISKKQNKTSQEIIDELNKKSGYLGVSGISNDARDIENNISKNNKRSILAFNIQIKRIVDYIASFYVLLEGVDVLVFTAGIGENSSYFRSEIIKRLRILNIFIDPKLNEDKTNTGERIISDNNSKTKIMIIPTNEEITIAKDVFMFKKNKK</sequence>
<feature type="site" description="Transition state stabilizer" evidence="7">
    <location>
        <position position="237"/>
    </location>
</feature>
<keyword evidence="4 7" id="KW-0547">Nucleotide-binding</keyword>
<dbReference type="PANTHER" id="PTHR21060">
    <property type="entry name" value="ACETATE KINASE"/>
    <property type="match status" value="1"/>
</dbReference>
<comment type="pathway">
    <text evidence="7">Metabolic intermediate biosynthesis; acetyl-CoA biosynthesis; acetyl-CoA from acetate: step 1/2.</text>
</comment>
<dbReference type="PROSITE" id="PS01075">
    <property type="entry name" value="ACETATE_KINASE_1"/>
    <property type="match status" value="1"/>
</dbReference>
<organism evidence="9 10">
    <name type="scientific">Candidatus Phytoplasma sacchari</name>
    <dbReference type="NCBI Taxonomy" id="2609813"/>
    <lineage>
        <taxon>Bacteria</taxon>
        <taxon>Bacillati</taxon>
        <taxon>Mycoplasmatota</taxon>
        <taxon>Mollicutes</taxon>
        <taxon>Acholeplasmatales</taxon>
        <taxon>Acholeplasmataceae</taxon>
        <taxon>Candidatus Phytoplasma</taxon>
        <taxon>16SrXI (Rice yellow dwarf group)</taxon>
    </lineage>
</organism>
<dbReference type="InterPro" id="IPR043129">
    <property type="entry name" value="ATPase_NBD"/>
</dbReference>
<gene>
    <name evidence="7" type="primary">ackA</name>
    <name evidence="9" type="ORF">O7R10_00900</name>
</gene>
<dbReference type="Pfam" id="PF00871">
    <property type="entry name" value="Acetate_kinase"/>
    <property type="match status" value="1"/>
</dbReference>
<feature type="site" description="Transition state stabilizer" evidence="7">
    <location>
        <position position="178"/>
    </location>
</feature>
<evidence type="ECO:0000313" key="9">
    <source>
        <dbReference type="EMBL" id="WBL31606.1"/>
    </source>
</evidence>
<comment type="catalytic activity">
    <reaction evidence="7">
        <text>acetate + ATP = acetyl phosphate + ADP</text>
        <dbReference type="Rhea" id="RHEA:11352"/>
        <dbReference type="ChEBI" id="CHEBI:22191"/>
        <dbReference type="ChEBI" id="CHEBI:30089"/>
        <dbReference type="ChEBI" id="CHEBI:30616"/>
        <dbReference type="ChEBI" id="CHEBI:456216"/>
        <dbReference type="EC" id="2.7.2.1"/>
    </reaction>
</comment>
<accession>A0ABY7M1M6</accession>
<dbReference type="NCBIfam" id="TIGR00016">
    <property type="entry name" value="ackA"/>
    <property type="match status" value="1"/>
</dbReference>
<keyword evidence="10" id="KW-1185">Reference proteome</keyword>
<dbReference type="PROSITE" id="PS01076">
    <property type="entry name" value="ACETATE_KINASE_2"/>
    <property type="match status" value="1"/>
</dbReference>
<dbReference type="InterPro" id="IPR004372">
    <property type="entry name" value="Ac/propionate_kinase"/>
</dbReference>